<comment type="caution">
    <text evidence="9">The sequence shown here is derived from an EMBL/GenBank/DDBJ whole genome shotgun (WGS) entry which is preliminary data.</text>
</comment>
<keyword evidence="5 7" id="KW-1133">Transmembrane helix</keyword>
<organism evidence="9 10">
    <name type="scientific">Uliginosibacterium paludis</name>
    <dbReference type="NCBI Taxonomy" id="1615952"/>
    <lineage>
        <taxon>Bacteria</taxon>
        <taxon>Pseudomonadati</taxon>
        <taxon>Pseudomonadota</taxon>
        <taxon>Betaproteobacteria</taxon>
        <taxon>Rhodocyclales</taxon>
        <taxon>Zoogloeaceae</taxon>
        <taxon>Uliginosibacterium</taxon>
    </lineage>
</organism>
<dbReference type="PANTHER" id="PTHR30506">
    <property type="entry name" value="INNER MEMBRANE PROTEIN"/>
    <property type="match status" value="1"/>
</dbReference>
<evidence type="ECO:0000256" key="3">
    <source>
        <dbReference type="ARBA" id="ARBA00022475"/>
    </source>
</evidence>
<keyword evidence="4 7" id="KW-0812">Transmembrane</keyword>
<keyword evidence="3" id="KW-1003">Cell membrane</keyword>
<protein>
    <submittedName>
        <fullName evidence="9">TRIC cation channel family protein</fullName>
    </submittedName>
</protein>
<evidence type="ECO:0000256" key="5">
    <source>
        <dbReference type="ARBA" id="ARBA00022989"/>
    </source>
</evidence>
<evidence type="ECO:0000313" key="10">
    <source>
        <dbReference type="Proteomes" id="UP001548590"/>
    </source>
</evidence>
<feature type="domain" description="Glycine transporter" evidence="8">
    <location>
        <begin position="9"/>
        <end position="81"/>
    </location>
</feature>
<sequence>MNTLVSFDWLYLVGTVSFSVSGYLIGARKHYDLLGIVILALLTAIGGGLIRDALVSRMPAVFTDAGPVAACLVTLIAAWILRLERHSQLVLQRTFIIADSIGLVAFAIAGAQLGIALDINLFGVCFLGFVTATGGGLVRDMMVNEVPFILHRDFYGTVAILTAALIDGAHVMGANDAITRWGIFCFGLAIRLIAHSHDLSLPRPQRRPPGPDQDASG</sequence>
<evidence type="ECO:0000256" key="7">
    <source>
        <dbReference type="SAM" id="Phobius"/>
    </source>
</evidence>
<feature type="transmembrane region" description="Helical" evidence="7">
    <location>
        <begin position="33"/>
        <end position="50"/>
    </location>
</feature>
<comment type="subcellular location">
    <subcellularLocation>
        <location evidence="1">Cell membrane</location>
        <topology evidence="1">Multi-pass membrane protein</topology>
    </subcellularLocation>
</comment>
<evidence type="ECO:0000259" key="8">
    <source>
        <dbReference type="Pfam" id="PF03458"/>
    </source>
</evidence>
<evidence type="ECO:0000256" key="4">
    <source>
        <dbReference type="ARBA" id="ARBA00022692"/>
    </source>
</evidence>
<feature type="transmembrane region" description="Helical" evidence="7">
    <location>
        <begin position="6"/>
        <end position="26"/>
    </location>
</feature>
<evidence type="ECO:0000313" key="9">
    <source>
        <dbReference type="EMBL" id="MET1488570.1"/>
    </source>
</evidence>
<keyword evidence="10" id="KW-1185">Reference proteome</keyword>
<feature type="domain" description="Glycine transporter" evidence="8">
    <location>
        <begin position="97"/>
        <end position="165"/>
    </location>
</feature>
<feature type="transmembrane region" description="Helical" evidence="7">
    <location>
        <begin position="65"/>
        <end position="83"/>
    </location>
</feature>
<reference evidence="9 10" key="1">
    <citation type="submission" date="2024-07" db="EMBL/GenBank/DDBJ databases">
        <title>Uliginosibacterium paludis KCTC:42655.</title>
        <authorList>
            <person name="Kim M.K."/>
        </authorList>
    </citation>
    <scope>NUCLEOTIDE SEQUENCE [LARGE SCALE GENOMIC DNA]</scope>
    <source>
        <strain evidence="9 10">KCTC 42655</strain>
    </source>
</reference>
<comment type="similarity">
    <text evidence="2">Belongs to the UPF0126 family.</text>
</comment>
<evidence type="ECO:0000256" key="2">
    <source>
        <dbReference type="ARBA" id="ARBA00008193"/>
    </source>
</evidence>
<gene>
    <name evidence="9" type="ORF">ABVT11_01930</name>
</gene>
<proteinExistence type="inferred from homology"/>
<name>A0ABV2CKY6_9RHOO</name>
<evidence type="ECO:0000256" key="6">
    <source>
        <dbReference type="ARBA" id="ARBA00023136"/>
    </source>
</evidence>
<feature type="transmembrane region" description="Helical" evidence="7">
    <location>
        <begin position="121"/>
        <end position="142"/>
    </location>
</feature>
<dbReference type="EMBL" id="JBEWLZ010000001">
    <property type="protein sequence ID" value="MET1488570.1"/>
    <property type="molecule type" value="Genomic_DNA"/>
</dbReference>
<accession>A0ABV2CKY6</accession>
<dbReference type="RefSeq" id="WP_345926801.1">
    <property type="nucleotide sequence ID" value="NZ_JBDIVF010000003.1"/>
</dbReference>
<feature type="transmembrane region" description="Helical" evidence="7">
    <location>
        <begin position="95"/>
        <end position="115"/>
    </location>
</feature>
<evidence type="ECO:0000256" key="1">
    <source>
        <dbReference type="ARBA" id="ARBA00004651"/>
    </source>
</evidence>
<keyword evidence="6 7" id="KW-0472">Membrane</keyword>
<dbReference type="PANTHER" id="PTHR30506:SF3">
    <property type="entry name" value="UPF0126 INNER MEMBRANE PROTEIN YADS-RELATED"/>
    <property type="match status" value="1"/>
</dbReference>
<dbReference type="Proteomes" id="UP001548590">
    <property type="component" value="Unassembled WGS sequence"/>
</dbReference>
<dbReference type="Pfam" id="PF03458">
    <property type="entry name" value="Gly_transporter"/>
    <property type="match status" value="2"/>
</dbReference>
<dbReference type="InterPro" id="IPR005115">
    <property type="entry name" value="Gly_transporter"/>
</dbReference>